<dbReference type="InterPro" id="IPR050863">
    <property type="entry name" value="CenT-Element_Derived"/>
</dbReference>
<gene>
    <name evidence="1" type="ORF">DERYTH_LOCUS22028</name>
</gene>
<accession>A0A9N9P693</accession>
<evidence type="ECO:0000313" key="1">
    <source>
        <dbReference type="EMBL" id="CAG8794240.1"/>
    </source>
</evidence>
<evidence type="ECO:0000313" key="2">
    <source>
        <dbReference type="Proteomes" id="UP000789405"/>
    </source>
</evidence>
<dbReference type="AlphaFoldDB" id="A0A9N9P693"/>
<dbReference type="PANTHER" id="PTHR19303:SF73">
    <property type="entry name" value="PROTEIN PDC2"/>
    <property type="match status" value="1"/>
</dbReference>
<proteinExistence type="predicted"/>
<keyword evidence="2" id="KW-1185">Reference proteome</keyword>
<organism evidence="1 2">
    <name type="scientific">Dentiscutata erythropus</name>
    <dbReference type="NCBI Taxonomy" id="1348616"/>
    <lineage>
        <taxon>Eukaryota</taxon>
        <taxon>Fungi</taxon>
        <taxon>Fungi incertae sedis</taxon>
        <taxon>Mucoromycota</taxon>
        <taxon>Glomeromycotina</taxon>
        <taxon>Glomeromycetes</taxon>
        <taxon>Diversisporales</taxon>
        <taxon>Gigasporaceae</taxon>
        <taxon>Dentiscutata</taxon>
    </lineage>
</organism>
<name>A0A9N9P693_9GLOM</name>
<feature type="non-terminal residue" evidence="1">
    <location>
        <position position="1"/>
    </location>
</feature>
<dbReference type="GO" id="GO:0005634">
    <property type="term" value="C:nucleus"/>
    <property type="evidence" value="ECO:0007669"/>
    <property type="project" value="TreeGrafter"/>
</dbReference>
<dbReference type="OrthoDB" id="2431301at2759"/>
<dbReference type="PANTHER" id="PTHR19303">
    <property type="entry name" value="TRANSPOSON"/>
    <property type="match status" value="1"/>
</dbReference>
<protein>
    <submittedName>
        <fullName evidence="1">3908_t:CDS:1</fullName>
    </submittedName>
</protein>
<dbReference type="EMBL" id="CAJVPY010029491">
    <property type="protein sequence ID" value="CAG8794240.1"/>
    <property type="molecule type" value="Genomic_DNA"/>
</dbReference>
<dbReference type="Proteomes" id="UP000789405">
    <property type="component" value="Unassembled WGS sequence"/>
</dbReference>
<sequence>CKRIYLHKQDNLTLIQDQLAKWAKKNFNLDNAPNQTTLLQILGKKNEYLKIDDEKDLRVKWQQTVLQPQLDEELANWVLQCQTRRIYLTGELIYRNTPDFSVSRLLSFEQYYGFKIHRIYGESGSADNKAIERNLSKLRTIISEYTTRDIYNIDEAGLFYRMALDKTIAKRQIEGSKKDKTCLTIAFTSNADGSHILKLFFISYSKKLKSFKVYSNNKDLSVIADLEESLKLLSTRHPMSFAYYTNLLEEMNMVHQEFTNANLLESAASENDRDIDELNNITTFSTILTNQAKLNSLHIVISLLNTTITDHNTTL</sequence>
<comment type="caution">
    <text evidence="1">The sequence shown here is derived from an EMBL/GenBank/DDBJ whole genome shotgun (WGS) entry which is preliminary data.</text>
</comment>
<reference evidence="1" key="1">
    <citation type="submission" date="2021-06" db="EMBL/GenBank/DDBJ databases">
        <authorList>
            <person name="Kallberg Y."/>
            <person name="Tangrot J."/>
            <person name="Rosling A."/>
        </authorList>
    </citation>
    <scope>NUCLEOTIDE SEQUENCE</scope>
    <source>
        <strain evidence="1">MA453B</strain>
    </source>
</reference>
<dbReference type="GO" id="GO:0003677">
    <property type="term" value="F:DNA binding"/>
    <property type="evidence" value="ECO:0007669"/>
    <property type="project" value="TreeGrafter"/>
</dbReference>